<keyword evidence="3" id="KW-1185">Reference proteome</keyword>
<protein>
    <submittedName>
        <fullName evidence="2">Uncharacterized protein</fullName>
    </submittedName>
</protein>
<feature type="region of interest" description="Disordered" evidence="1">
    <location>
        <begin position="60"/>
        <end position="83"/>
    </location>
</feature>
<accession>A0AAD5VCM7</accession>
<feature type="compositionally biased region" description="Gly residues" evidence="1">
    <location>
        <begin position="60"/>
        <end position="70"/>
    </location>
</feature>
<comment type="caution">
    <text evidence="2">The sequence shown here is derived from an EMBL/GenBank/DDBJ whole genome shotgun (WGS) entry which is preliminary data.</text>
</comment>
<evidence type="ECO:0000313" key="3">
    <source>
        <dbReference type="Proteomes" id="UP001212997"/>
    </source>
</evidence>
<evidence type="ECO:0000256" key="1">
    <source>
        <dbReference type="SAM" id="MobiDB-lite"/>
    </source>
</evidence>
<organism evidence="2 3">
    <name type="scientific">Meripilus lineatus</name>
    <dbReference type="NCBI Taxonomy" id="2056292"/>
    <lineage>
        <taxon>Eukaryota</taxon>
        <taxon>Fungi</taxon>
        <taxon>Dikarya</taxon>
        <taxon>Basidiomycota</taxon>
        <taxon>Agaricomycotina</taxon>
        <taxon>Agaricomycetes</taxon>
        <taxon>Polyporales</taxon>
        <taxon>Meripilaceae</taxon>
        <taxon>Meripilus</taxon>
    </lineage>
</organism>
<dbReference type="EMBL" id="JANAWD010000003">
    <property type="protein sequence ID" value="KAJ3492086.1"/>
    <property type="molecule type" value="Genomic_DNA"/>
</dbReference>
<gene>
    <name evidence="2" type="ORF">NLI96_g212</name>
</gene>
<proteinExistence type="predicted"/>
<dbReference type="AlphaFoldDB" id="A0AAD5VCM7"/>
<reference evidence="2" key="1">
    <citation type="submission" date="2022-07" db="EMBL/GenBank/DDBJ databases">
        <title>Genome Sequence of Physisporinus lineatus.</title>
        <authorList>
            <person name="Buettner E."/>
        </authorList>
    </citation>
    <scope>NUCLEOTIDE SEQUENCE</scope>
    <source>
        <strain evidence="2">VT162</strain>
    </source>
</reference>
<evidence type="ECO:0000313" key="2">
    <source>
        <dbReference type="EMBL" id="KAJ3492086.1"/>
    </source>
</evidence>
<sequence>MGLDSNLGSWIWTGFFASPVGSRWVGWSVGQLGPVLAVSRNHIITIRPWIPEWSSVEGVGDGESGLGRRGQGSKDDVDLVGMV</sequence>
<name>A0AAD5VCM7_9APHY</name>
<dbReference type="Proteomes" id="UP001212997">
    <property type="component" value="Unassembled WGS sequence"/>
</dbReference>